<dbReference type="FunFam" id="1.10.8.60:FF:000031">
    <property type="entry name" value="vesicle-fusing ATPase isoform X1"/>
    <property type="match status" value="1"/>
</dbReference>
<dbReference type="SUPFAM" id="SSF46785">
    <property type="entry name" value="Winged helix' DNA-binding domain"/>
    <property type="match status" value="1"/>
</dbReference>
<dbReference type="Pfam" id="PF00004">
    <property type="entry name" value="AAA"/>
    <property type="match status" value="2"/>
</dbReference>
<dbReference type="InterPro" id="IPR039812">
    <property type="entry name" value="Vesicle-fus_ATPase"/>
</dbReference>
<comment type="similarity">
    <text evidence="4">Belongs to the proteasome subunit S9 family.</text>
</comment>
<dbReference type="Gene3D" id="1.25.40.570">
    <property type="match status" value="1"/>
</dbReference>
<gene>
    <name evidence="28" type="ORF">F2P81_022665</name>
</gene>
<dbReference type="SUPFAM" id="SSF54585">
    <property type="entry name" value="Cdc48 domain 2-like"/>
    <property type="match status" value="1"/>
</dbReference>
<dbReference type="InterPro" id="IPR027417">
    <property type="entry name" value="P-loop_NTPase"/>
</dbReference>
<dbReference type="InterPro" id="IPR003959">
    <property type="entry name" value="ATPase_AAA_core"/>
</dbReference>
<dbReference type="GO" id="GO:0016887">
    <property type="term" value="F:ATP hydrolysis activity"/>
    <property type="evidence" value="ECO:0007669"/>
    <property type="project" value="InterPro"/>
</dbReference>
<dbReference type="FunFam" id="1.25.40.570:FF:000003">
    <property type="entry name" value="26S proteasome non-ATPase regulatory subunit 11"/>
    <property type="match status" value="1"/>
</dbReference>
<keyword evidence="7" id="KW-0813">Transport</keyword>
<dbReference type="Pfam" id="PF02359">
    <property type="entry name" value="CDC48_N"/>
    <property type="match status" value="1"/>
</dbReference>
<comment type="subunit">
    <text evidence="21">Homohexamer. Interacts with GABARAP and GABARAPL2. Interacts with GRIA2. Interacts with PLK2, leading to disrupt the interaction with GRIA2. Interacts with MUSK; may regulate MUSK endocytosis and activity. Interacts with CDK16.</text>
</comment>
<evidence type="ECO:0000256" key="16">
    <source>
        <dbReference type="ARBA" id="ARBA00022927"/>
    </source>
</evidence>
<evidence type="ECO:0000256" key="8">
    <source>
        <dbReference type="ARBA" id="ARBA00022490"/>
    </source>
</evidence>
<evidence type="ECO:0000256" key="1">
    <source>
        <dbReference type="ARBA" id="ARBA00001946"/>
    </source>
</evidence>
<dbReference type="FunFam" id="3.10.330.10:FF:000003">
    <property type="entry name" value="vesicle-fusing ATPase isoform X1"/>
    <property type="match status" value="1"/>
</dbReference>
<evidence type="ECO:0000256" key="22">
    <source>
        <dbReference type="ARBA" id="ARBA00048883"/>
    </source>
</evidence>
<dbReference type="InterPro" id="IPR000717">
    <property type="entry name" value="PCI_dom"/>
</dbReference>
<dbReference type="InterPro" id="IPR036390">
    <property type="entry name" value="WH_DNA-bd_sf"/>
</dbReference>
<comment type="caution">
    <text evidence="28">The sequence shown here is derived from an EMBL/GenBank/DDBJ whole genome shotgun (WGS) entry which is preliminary data.</text>
</comment>
<keyword evidence="11" id="KW-0677">Repeat</keyword>
<dbReference type="InterPro" id="IPR040773">
    <property type="entry name" value="Rpn6_N"/>
</dbReference>
<dbReference type="PANTHER" id="PTHR23078:SF3">
    <property type="entry name" value="VESICLE-FUSING ATPASE"/>
    <property type="match status" value="1"/>
</dbReference>
<dbReference type="EMBL" id="VEVO01000020">
    <property type="protein sequence ID" value="KAF0025784.1"/>
    <property type="molecule type" value="Genomic_DNA"/>
</dbReference>
<dbReference type="EC" id="3.6.4.6" evidence="5"/>
<evidence type="ECO:0000259" key="25">
    <source>
        <dbReference type="SMART" id="SM00382"/>
    </source>
</evidence>
<dbReference type="GO" id="GO:0000502">
    <property type="term" value="C:proteasome complex"/>
    <property type="evidence" value="ECO:0007669"/>
    <property type="project" value="UniProtKB-KW"/>
</dbReference>
<dbReference type="SMART" id="SM00753">
    <property type="entry name" value="PAM"/>
    <property type="match status" value="1"/>
</dbReference>
<dbReference type="InterPro" id="IPR009010">
    <property type="entry name" value="Asp_de-COase-like_dom_sf"/>
</dbReference>
<proteinExistence type="inferred from homology"/>
<dbReference type="SMART" id="SM01072">
    <property type="entry name" value="CDC48_2"/>
    <property type="match status" value="1"/>
</dbReference>
<evidence type="ECO:0000256" key="15">
    <source>
        <dbReference type="ARBA" id="ARBA00022842"/>
    </source>
</evidence>
<dbReference type="SUPFAM" id="SSF48452">
    <property type="entry name" value="TPR-like"/>
    <property type="match status" value="1"/>
</dbReference>
<sequence>MAAAAVVEFQRAQSLISTDRNASIDILHSIVRRDVQENDEEAVRVKEQSILELGTLLAKTGQAAELGGLLKFVRPFLISISKAKAARLVRSLLDLFLDMEAATGQEVELCLECIDWAKAEKRTFLRQALETRLISLYFDTKRYQEALALGTQLLGELKKMDDKALLVEVQLLESKTYHALSNLPKARAALTSARTTANAIYCPPKLQAALDMQSGIIHAAEEKDWKTAYSYYFEAFEGYDSIDHPRAITSLKYMLLCKIVLKLPEEVQSLISGKLGLRHAGRQTDALKCVAQACKNRSLADFETALTEYKAELRDDPIINTHLATLYDNLLEQNLIRVIEPFSRVQIEHISGLIKLSKGDVERKLSQMILDKKFHAPTQIPPPARHRFHLTAPSADRKWLNAELHLNGGRKKRKKTTKMSGRMMQVGRCPTDELSLTNCAVINEKETQIEQHVTVRNLTHKYVFTLTTHPSVTLGTIAFSLPQRKWAGLSIGQEVEVKNYKFDKSKQCISTLMVDIDFLQKKNVDSNPYDSDKMAAEFIQHFNNLAFSVGQQLVFSFCDKLFLLVIKDMEAMDPSILRGEQASGKKQKIEIGLLLGNSQVIFEKSENSSMTLIGKSKTRESRQSIICPDWNFEKMGIGGLDREFSDIFRRAFASRVFPPDMVEQMVPLQVICMLGANSGLHIIIFDEIDAICKQRGSMAGSTGVHDTVVNQLLSKIDGVEQLNNILVIGMTNRPDLIDDALLRPGRLEVKMEIGLPDERGRIQILHIHTAKMRQYQLLANDVDVKELAVETKNYSGAELEGLVRAAQSTAMNRHIKASNTLEVNIETAEKLQVSRLDFMASLNNDIKPAFGTNQEDYASYIMNGIIRWGDPVSAVLEDGELLVRQTKNSDRTPLVSVLLEGPPNSGKTALAAKISEDSQFPFIKICSPDKMIGHSEIAKCQAIKKIFEDAYKSQLSCVVVDDIERLLDYVPIGPRFSNPVLQALLVLLKKPPPKGRKLLIIGTTSRKDVLQEMEMLDAFSTTIHIPNISSGEQLVEALELLGSFQEKDRAIIAKAVKDHTLYIGIKKLLMLIEMAVQMDPDYRVSKFLSLLRDDGALGSDKFVRM</sequence>
<reference evidence="28 29" key="1">
    <citation type="submission" date="2019-06" db="EMBL/GenBank/DDBJ databases">
        <title>Draft genomes of female and male turbot (Scophthalmus maximus).</title>
        <authorList>
            <person name="Xu H."/>
            <person name="Xu X.-W."/>
            <person name="Shao C."/>
            <person name="Chen S."/>
        </authorList>
    </citation>
    <scope>NUCLEOTIDE SEQUENCE [LARGE SCALE GENOMIC DNA]</scope>
    <source>
        <strain evidence="28">Ysfricsl-2016a</strain>
        <tissue evidence="28">Blood</tissue>
    </source>
</reference>
<dbReference type="CDD" id="cd00009">
    <property type="entry name" value="AAA"/>
    <property type="match status" value="1"/>
</dbReference>
<comment type="similarity">
    <text evidence="3">Belongs to the AAA ATPase family.</text>
</comment>
<dbReference type="Pfam" id="PF02933">
    <property type="entry name" value="CDC48_2"/>
    <property type="match status" value="1"/>
</dbReference>
<evidence type="ECO:0000256" key="3">
    <source>
        <dbReference type="ARBA" id="ARBA00006914"/>
    </source>
</evidence>
<comment type="subunit">
    <text evidence="23">Component of the lid subcomplex of the 19S proteasome regulatory particle complex (also named PA700 complex). The 26S proteasome consists of a 20S proteasome core and two 19S regulatory subunits.</text>
</comment>
<dbReference type="InterPro" id="IPR003960">
    <property type="entry name" value="ATPase_AAA_CS"/>
</dbReference>
<keyword evidence="14" id="KW-0067">ATP-binding</keyword>
<keyword evidence="13" id="KW-0378">Hydrolase</keyword>
<dbReference type="InterPro" id="IPR011990">
    <property type="entry name" value="TPR-like_helical_dom_sf"/>
</dbReference>
<dbReference type="Pfam" id="PF21964">
    <property type="entry name" value="NSF_ATPase_lid"/>
    <property type="match status" value="1"/>
</dbReference>
<keyword evidence="12" id="KW-0547">Nucleotide-binding</keyword>
<comment type="cofactor">
    <cofactor evidence="1">
        <name>Mg(2+)</name>
        <dbReference type="ChEBI" id="CHEBI:18420"/>
    </cofactor>
</comment>
<keyword evidence="8" id="KW-0963">Cytoplasm</keyword>
<dbReference type="PANTHER" id="PTHR23078">
    <property type="entry name" value="VESICULAR-FUSION PROTEIN NSF"/>
    <property type="match status" value="1"/>
</dbReference>
<feature type="domain" description="AAA+ ATPase" evidence="25">
    <location>
        <begin position="571"/>
        <end position="757"/>
    </location>
</feature>
<dbReference type="SUPFAM" id="SSF50692">
    <property type="entry name" value="ADC-like"/>
    <property type="match status" value="1"/>
</dbReference>
<name>A0A6A4S5G2_SCOMX</name>
<dbReference type="Gene3D" id="2.40.40.20">
    <property type="match status" value="1"/>
</dbReference>
<evidence type="ECO:0000256" key="6">
    <source>
        <dbReference type="ARBA" id="ARBA00019912"/>
    </source>
</evidence>
<evidence type="ECO:0000256" key="2">
    <source>
        <dbReference type="ARBA" id="ARBA00004496"/>
    </source>
</evidence>
<evidence type="ECO:0000256" key="17">
    <source>
        <dbReference type="ARBA" id="ARBA00022942"/>
    </source>
</evidence>
<evidence type="ECO:0000256" key="11">
    <source>
        <dbReference type="ARBA" id="ARBA00022737"/>
    </source>
</evidence>
<dbReference type="FunFam" id="3.40.50.300:FF:003763">
    <property type="entry name" value="Nethylmaleimide sensitive fusion family protein"/>
    <property type="match status" value="1"/>
</dbReference>
<evidence type="ECO:0000256" key="4">
    <source>
        <dbReference type="ARBA" id="ARBA00007454"/>
    </source>
</evidence>
<evidence type="ECO:0000313" key="28">
    <source>
        <dbReference type="EMBL" id="KAF0025784.1"/>
    </source>
</evidence>
<dbReference type="SMART" id="SM00382">
    <property type="entry name" value="AAA"/>
    <property type="match status" value="2"/>
</dbReference>
<comment type="subcellular location">
    <subcellularLocation>
        <location evidence="2">Cytoplasm</location>
    </subcellularLocation>
</comment>
<dbReference type="Gene3D" id="1.10.8.60">
    <property type="match status" value="2"/>
</dbReference>
<dbReference type="InterPro" id="IPR041569">
    <property type="entry name" value="AAA_lid_3"/>
</dbReference>
<evidence type="ECO:0000256" key="18">
    <source>
        <dbReference type="ARBA" id="ARBA00022990"/>
    </source>
</evidence>
<dbReference type="InterPro" id="IPR003338">
    <property type="entry name" value="CDC4_N-term_subdom"/>
</dbReference>
<evidence type="ECO:0000256" key="7">
    <source>
        <dbReference type="ARBA" id="ARBA00022448"/>
    </source>
</evidence>
<keyword evidence="18" id="KW-0007">Acetylation</keyword>
<feature type="domain" description="PCI" evidence="24">
    <location>
        <begin position="321"/>
        <end position="406"/>
    </location>
</feature>
<dbReference type="GO" id="GO:0005795">
    <property type="term" value="C:Golgi stack"/>
    <property type="evidence" value="ECO:0007669"/>
    <property type="project" value="TreeGrafter"/>
</dbReference>
<keyword evidence="16" id="KW-0653">Protein transport</keyword>
<evidence type="ECO:0000256" key="13">
    <source>
        <dbReference type="ARBA" id="ARBA00022801"/>
    </source>
</evidence>
<dbReference type="GO" id="GO:0046872">
    <property type="term" value="F:metal ion binding"/>
    <property type="evidence" value="ECO:0007669"/>
    <property type="project" value="UniProtKB-KW"/>
</dbReference>
<dbReference type="Pfam" id="PF17862">
    <property type="entry name" value="AAA_lid_3"/>
    <property type="match status" value="1"/>
</dbReference>
<dbReference type="Pfam" id="PF01399">
    <property type="entry name" value="PCI"/>
    <property type="match status" value="1"/>
</dbReference>
<dbReference type="SMART" id="SM01073">
    <property type="entry name" value="CDC48_N"/>
    <property type="match status" value="1"/>
</dbReference>
<evidence type="ECO:0000256" key="23">
    <source>
        <dbReference type="ARBA" id="ARBA00062507"/>
    </source>
</evidence>
<evidence type="ECO:0000256" key="5">
    <source>
        <dbReference type="ARBA" id="ARBA00012674"/>
    </source>
</evidence>
<feature type="domain" description="CDC48" evidence="26">
    <location>
        <begin position="528"/>
        <end position="600"/>
    </location>
</feature>
<dbReference type="SUPFAM" id="SSF52540">
    <property type="entry name" value="P-loop containing nucleoside triphosphate hydrolases"/>
    <property type="match status" value="2"/>
</dbReference>
<dbReference type="Gene3D" id="3.40.50.300">
    <property type="entry name" value="P-loop containing nucleotide triphosphate hydrolases"/>
    <property type="match status" value="2"/>
</dbReference>
<dbReference type="Gene3D" id="3.10.330.10">
    <property type="match status" value="1"/>
</dbReference>
<evidence type="ECO:0000259" key="26">
    <source>
        <dbReference type="SMART" id="SM01072"/>
    </source>
</evidence>
<comment type="catalytic activity">
    <reaction evidence="22">
        <text>ATP + H2O = ADP + phosphate + H(+)</text>
        <dbReference type="Rhea" id="RHEA:13065"/>
        <dbReference type="ChEBI" id="CHEBI:15377"/>
        <dbReference type="ChEBI" id="CHEBI:15378"/>
        <dbReference type="ChEBI" id="CHEBI:30616"/>
        <dbReference type="ChEBI" id="CHEBI:43474"/>
        <dbReference type="ChEBI" id="CHEBI:456216"/>
        <dbReference type="EC" id="3.6.4.6"/>
    </reaction>
</comment>
<dbReference type="FunFam" id="1.10.8.60:FF:000026">
    <property type="entry name" value="vesicle-fusing ATPase isoform X1"/>
    <property type="match status" value="1"/>
</dbReference>
<dbReference type="InterPro" id="IPR054419">
    <property type="entry name" value="NSF_ATPase_lid"/>
</dbReference>
<evidence type="ECO:0000256" key="19">
    <source>
        <dbReference type="ARBA" id="ARBA00030543"/>
    </source>
</evidence>
<accession>A0A6A4S5G2</accession>
<dbReference type="InterPro" id="IPR003593">
    <property type="entry name" value="AAA+_ATPase"/>
</dbReference>
<dbReference type="PROSITE" id="PS00674">
    <property type="entry name" value="AAA"/>
    <property type="match status" value="1"/>
</dbReference>
<keyword evidence="9" id="KW-0597">Phosphoprotein</keyword>
<evidence type="ECO:0000256" key="14">
    <source>
        <dbReference type="ARBA" id="ARBA00022840"/>
    </source>
</evidence>
<evidence type="ECO:0000313" key="29">
    <source>
        <dbReference type="Proteomes" id="UP000438429"/>
    </source>
</evidence>
<dbReference type="FunFam" id="3.40.50.300:FF:000166">
    <property type="entry name" value="vesicle-fusing ATPase isoform X1"/>
    <property type="match status" value="1"/>
</dbReference>
<dbReference type="Pfam" id="PF18055">
    <property type="entry name" value="RPN6_N"/>
    <property type="match status" value="1"/>
</dbReference>
<evidence type="ECO:0000256" key="9">
    <source>
        <dbReference type="ARBA" id="ARBA00022553"/>
    </source>
</evidence>
<evidence type="ECO:0000256" key="10">
    <source>
        <dbReference type="ARBA" id="ARBA00022723"/>
    </source>
</evidence>
<dbReference type="GO" id="GO:0043001">
    <property type="term" value="P:Golgi to plasma membrane protein transport"/>
    <property type="evidence" value="ECO:0007669"/>
    <property type="project" value="TreeGrafter"/>
</dbReference>
<keyword evidence="10" id="KW-0479">Metal-binding</keyword>
<dbReference type="GO" id="GO:0006891">
    <property type="term" value="P:intra-Golgi vesicle-mediated transport"/>
    <property type="evidence" value="ECO:0007669"/>
    <property type="project" value="TreeGrafter"/>
</dbReference>
<feature type="domain" description="CDC48 N-terminal subdomain" evidence="27">
    <location>
        <begin position="423"/>
        <end position="503"/>
    </location>
</feature>
<evidence type="ECO:0000256" key="20">
    <source>
        <dbReference type="ARBA" id="ARBA00033363"/>
    </source>
</evidence>
<organism evidence="28 29">
    <name type="scientific">Scophthalmus maximus</name>
    <name type="common">Turbot</name>
    <name type="synonym">Psetta maxima</name>
    <dbReference type="NCBI Taxonomy" id="52904"/>
    <lineage>
        <taxon>Eukaryota</taxon>
        <taxon>Metazoa</taxon>
        <taxon>Chordata</taxon>
        <taxon>Craniata</taxon>
        <taxon>Vertebrata</taxon>
        <taxon>Euteleostomi</taxon>
        <taxon>Actinopterygii</taxon>
        <taxon>Neopterygii</taxon>
        <taxon>Teleostei</taxon>
        <taxon>Neoteleostei</taxon>
        <taxon>Acanthomorphata</taxon>
        <taxon>Carangaria</taxon>
        <taxon>Pleuronectiformes</taxon>
        <taxon>Pleuronectoidei</taxon>
        <taxon>Scophthalmidae</taxon>
        <taxon>Scophthalmus</taxon>
    </lineage>
</organism>
<keyword evidence="17" id="KW-0647">Proteasome</keyword>
<dbReference type="InterPro" id="IPR004201">
    <property type="entry name" value="Cdc48_dom2"/>
</dbReference>
<feature type="domain" description="AAA+ ATPase" evidence="25">
    <location>
        <begin position="893"/>
        <end position="1029"/>
    </location>
</feature>
<evidence type="ECO:0000259" key="24">
    <source>
        <dbReference type="SMART" id="SM00088"/>
    </source>
</evidence>
<dbReference type="GO" id="GO:0005524">
    <property type="term" value="F:ATP binding"/>
    <property type="evidence" value="ECO:0007669"/>
    <property type="project" value="UniProtKB-KW"/>
</dbReference>
<dbReference type="AlphaFoldDB" id="A0A6A4S5G2"/>
<keyword evidence="15" id="KW-0460">Magnesium</keyword>
<dbReference type="GO" id="GO:0035494">
    <property type="term" value="P:SNARE complex disassembly"/>
    <property type="evidence" value="ECO:0007669"/>
    <property type="project" value="InterPro"/>
</dbReference>
<dbReference type="InterPro" id="IPR029067">
    <property type="entry name" value="CDC48_domain_2-like_sf"/>
</dbReference>
<evidence type="ECO:0000259" key="27">
    <source>
        <dbReference type="SMART" id="SM01073"/>
    </source>
</evidence>
<dbReference type="SMART" id="SM00088">
    <property type="entry name" value="PINT"/>
    <property type="match status" value="1"/>
</dbReference>
<dbReference type="FunFam" id="2.40.40.20:FF:000006">
    <property type="entry name" value="vesicle-fusing ATPase isoform X1"/>
    <property type="match status" value="1"/>
</dbReference>
<evidence type="ECO:0000256" key="12">
    <source>
        <dbReference type="ARBA" id="ARBA00022741"/>
    </source>
</evidence>
<evidence type="ECO:0000256" key="21">
    <source>
        <dbReference type="ARBA" id="ARBA00046527"/>
    </source>
</evidence>
<protein>
    <recommendedName>
        <fullName evidence="6">Vesicle-fusing ATPase</fullName>
        <ecNumber evidence="5">3.6.4.6</ecNumber>
    </recommendedName>
    <alternativeName>
        <fullName evidence="20">N-ethylmaleimide-sensitive fusion protein</fullName>
    </alternativeName>
    <alternativeName>
        <fullName evidence="19">Vesicular-fusion protein NSF</fullName>
    </alternativeName>
</protein>
<dbReference type="Proteomes" id="UP000438429">
    <property type="component" value="Unassembled WGS sequence"/>
</dbReference>